<accession>A0A3G5A8A7</accession>
<sequence length="63" mass="7352">MWFYCRGAGCGFSVKSGDSLRDHHGGCRAFSERKRDTAVLSRKRDRLRPPREAVYCENLVHYF</sequence>
<protein>
    <submittedName>
        <fullName evidence="1">Uncharacterized protein</fullName>
    </submittedName>
</protein>
<name>A0A3G5A8A7_9VIRU</name>
<evidence type="ECO:0000313" key="1">
    <source>
        <dbReference type="EMBL" id="AYV81609.1"/>
    </source>
</evidence>
<dbReference type="EMBL" id="MK072287">
    <property type="protein sequence ID" value="AYV81609.1"/>
    <property type="molecule type" value="Genomic_DNA"/>
</dbReference>
<proteinExistence type="predicted"/>
<gene>
    <name evidence="1" type="ORF">Harvfovirus45_6</name>
</gene>
<organism evidence="1">
    <name type="scientific">Harvfovirus sp</name>
    <dbReference type="NCBI Taxonomy" id="2487768"/>
    <lineage>
        <taxon>Viruses</taxon>
        <taxon>Varidnaviria</taxon>
        <taxon>Bamfordvirae</taxon>
        <taxon>Nucleocytoviricota</taxon>
        <taxon>Megaviricetes</taxon>
        <taxon>Imitervirales</taxon>
        <taxon>Mimiviridae</taxon>
        <taxon>Klosneuvirinae</taxon>
    </lineage>
</organism>
<reference evidence="1" key="1">
    <citation type="submission" date="2018-10" db="EMBL/GenBank/DDBJ databases">
        <title>Hidden diversity of soil giant viruses.</title>
        <authorList>
            <person name="Schulz F."/>
            <person name="Alteio L."/>
            <person name="Goudeau D."/>
            <person name="Ryan E.M."/>
            <person name="Malmstrom R.R."/>
            <person name="Blanchard J."/>
            <person name="Woyke T."/>
        </authorList>
    </citation>
    <scope>NUCLEOTIDE SEQUENCE</scope>
    <source>
        <strain evidence="1">HAV1</strain>
    </source>
</reference>